<proteinExistence type="inferred from homology"/>
<evidence type="ECO:0000256" key="2">
    <source>
        <dbReference type="SAM" id="SignalP"/>
    </source>
</evidence>
<dbReference type="PANTHER" id="PTHR10963">
    <property type="entry name" value="GLYCOSYL HYDROLASE-RELATED"/>
    <property type="match status" value="1"/>
</dbReference>
<feature type="chain" id="PRO_5046677799" evidence="2">
    <location>
        <begin position="24"/>
        <end position="292"/>
    </location>
</feature>
<evidence type="ECO:0000313" key="5">
    <source>
        <dbReference type="Proteomes" id="UP001629156"/>
    </source>
</evidence>
<keyword evidence="5" id="KW-1185">Reference proteome</keyword>
<keyword evidence="4" id="KW-0378">Hydrolase</keyword>
<evidence type="ECO:0000313" key="4">
    <source>
        <dbReference type="EMBL" id="MFL9844015.1"/>
    </source>
</evidence>
<dbReference type="GO" id="GO:0016787">
    <property type="term" value="F:hydrolase activity"/>
    <property type="evidence" value="ECO:0007669"/>
    <property type="project" value="UniProtKB-KW"/>
</dbReference>
<protein>
    <submittedName>
        <fullName evidence="4">Glycoside hydrolase family 16 protein</fullName>
    </submittedName>
</protein>
<organism evidence="4 5">
    <name type="scientific">Flavobacterium rhizosphaerae</name>
    <dbReference type="NCBI Taxonomy" id="3163298"/>
    <lineage>
        <taxon>Bacteria</taxon>
        <taxon>Pseudomonadati</taxon>
        <taxon>Bacteroidota</taxon>
        <taxon>Flavobacteriia</taxon>
        <taxon>Flavobacteriales</taxon>
        <taxon>Flavobacteriaceae</taxon>
        <taxon>Flavobacterium</taxon>
    </lineage>
</organism>
<sequence>MKFHAFRLTALIAGALVVTSATLPEKPTALDEKVIFFEDFSGKEINRNYWTPVITGHVVNNEQQAYVDSTTTLYLTDAKEAKGAKNGALVIKALYSPGFKTKDGQTFDFISGRMHTRDKVQFTYGTVEARIKMPAGSGYWPAFWMLGNGKWPDCGEIDIMEYIGEPDWVSAALHGQKYYGDTPFVNYVYLDDKNDVTQWHVYTVDWQKDQILFKVDGKLYFRVTKPMIKNYGEWAFDNPHYILVNMALGGAYPAKINGVKEPYYGLPQSTVNDIIAGNGKTYIDWIKVTQKP</sequence>
<dbReference type="InterPro" id="IPR013320">
    <property type="entry name" value="ConA-like_dom_sf"/>
</dbReference>
<dbReference type="Pfam" id="PF00722">
    <property type="entry name" value="Glyco_hydro_16"/>
    <property type="match status" value="1"/>
</dbReference>
<dbReference type="PANTHER" id="PTHR10963:SF55">
    <property type="entry name" value="GLYCOSIDE HYDROLASE FAMILY 16 PROTEIN"/>
    <property type="match status" value="1"/>
</dbReference>
<evidence type="ECO:0000259" key="3">
    <source>
        <dbReference type="PROSITE" id="PS51762"/>
    </source>
</evidence>
<dbReference type="Proteomes" id="UP001629156">
    <property type="component" value="Unassembled WGS sequence"/>
</dbReference>
<dbReference type="Gene3D" id="2.60.120.200">
    <property type="match status" value="1"/>
</dbReference>
<dbReference type="SUPFAM" id="SSF49899">
    <property type="entry name" value="Concanavalin A-like lectins/glucanases"/>
    <property type="match status" value="1"/>
</dbReference>
<feature type="signal peptide" evidence="2">
    <location>
        <begin position="1"/>
        <end position="23"/>
    </location>
</feature>
<evidence type="ECO:0000256" key="1">
    <source>
        <dbReference type="ARBA" id="ARBA00006865"/>
    </source>
</evidence>
<dbReference type="InterPro" id="IPR000757">
    <property type="entry name" value="Beta-glucanase-like"/>
</dbReference>
<feature type="domain" description="GH16" evidence="3">
    <location>
        <begin position="18"/>
        <end position="292"/>
    </location>
</feature>
<reference evidence="4 5" key="1">
    <citation type="submission" date="2024-06" db="EMBL/GenBank/DDBJ databases">
        <authorList>
            <person name="Kaempfer P."/>
            <person name="Viver T."/>
        </authorList>
    </citation>
    <scope>NUCLEOTIDE SEQUENCE [LARGE SCALE GENOMIC DNA]</scope>
    <source>
        <strain evidence="4 5">ST-119</strain>
    </source>
</reference>
<dbReference type="RefSeq" id="WP_408084264.1">
    <property type="nucleotide sequence ID" value="NZ_JBELPZ010000004.1"/>
</dbReference>
<accession>A0ABW8YVN1</accession>
<dbReference type="EMBL" id="JBELPZ010000004">
    <property type="protein sequence ID" value="MFL9844015.1"/>
    <property type="molecule type" value="Genomic_DNA"/>
</dbReference>
<dbReference type="PROSITE" id="PS51762">
    <property type="entry name" value="GH16_2"/>
    <property type="match status" value="1"/>
</dbReference>
<comment type="similarity">
    <text evidence="1">Belongs to the glycosyl hydrolase 16 family.</text>
</comment>
<comment type="caution">
    <text evidence="4">The sequence shown here is derived from an EMBL/GenBank/DDBJ whole genome shotgun (WGS) entry which is preliminary data.</text>
</comment>
<dbReference type="CDD" id="cd08023">
    <property type="entry name" value="GH16_laminarinase_like"/>
    <property type="match status" value="1"/>
</dbReference>
<dbReference type="InterPro" id="IPR050546">
    <property type="entry name" value="Glycosyl_Hydrlase_16"/>
</dbReference>
<gene>
    <name evidence="4" type="ORF">ABS766_06250</name>
</gene>
<keyword evidence="2" id="KW-0732">Signal</keyword>
<name>A0ABW8YVN1_9FLAO</name>